<evidence type="ECO:0000313" key="2">
    <source>
        <dbReference type="Proteomes" id="UP000439903"/>
    </source>
</evidence>
<comment type="caution">
    <text evidence="1">The sequence shown here is derived from an EMBL/GenBank/DDBJ whole genome shotgun (WGS) entry which is preliminary data.</text>
</comment>
<organism evidence="1 2">
    <name type="scientific">Gigaspora margarita</name>
    <dbReference type="NCBI Taxonomy" id="4874"/>
    <lineage>
        <taxon>Eukaryota</taxon>
        <taxon>Fungi</taxon>
        <taxon>Fungi incertae sedis</taxon>
        <taxon>Mucoromycota</taxon>
        <taxon>Glomeromycotina</taxon>
        <taxon>Glomeromycetes</taxon>
        <taxon>Diversisporales</taxon>
        <taxon>Gigasporaceae</taxon>
        <taxon>Gigaspora</taxon>
    </lineage>
</organism>
<dbReference type="AlphaFoldDB" id="A0A8H4B1K9"/>
<dbReference type="EMBL" id="WTPW01000065">
    <property type="protein sequence ID" value="KAF0552560.1"/>
    <property type="molecule type" value="Genomic_DNA"/>
</dbReference>
<gene>
    <name evidence="1" type="ORF">F8M41_021628</name>
</gene>
<dbReference type="Proteomes" id="UP000439903">
    <property type="component" value="Unassembled WGS sequence"/>
</dbReference>
<evidence type="ECO:0000313" key="1">
    <source>
        <dbReference type="EMBL" id="KAF0552560.1"/>
    </source>
</evidence>
<accession>A0A8H4B1K9</accession>
<sequence>MDPKGTIEVLKEIKIMSQVAIQDKRDKQKEQTTKKAKKNYIEAVNLDICNQENIVKSWQLESSNTSCIITSKDLYTTTKNNQITTNAGTNMGTSDKTSTNIEVKIPEWEESELKRLQQEIIDSSIFDIDDSSPEEALSAFEMMIDKHKLNILERMARRKTMTSRWNQ</sequence>
<reference evidence="1 2" key="1">
    <citation type="journal article" date="2019" name="Environ. Microbiol.">
        <title>At the nexus of three kingdoms: the genome of the mycorrhizal fungus Gigaspora margarita provides insights into plant, endobacterial and fungal interactions.</title>
        <authorList>
            <person name="Venice F."/>
            <person name="Ghignone S."/>
            <person name="Salvioli di Fossalunga A."/>
            <person name="Amselem J."/>
            <person name="Novero M."/>
            <person name="Xianan X."/>
            <person name="Sedzielewska Toro K."/>
            <person name="Morin E."/>
            <person name="Lipzen A."/>
            <person name="Grigoriev I.V."/>
            <person name="Henrissat B."/>
            <person name="Martin F.M."/>
            <person name="Bonfante P."/>
        </authorList>
    </citation>
    <scope>NUCLEOTIDE SEQUENCE [LARGE SCALE GENOMIC DNA]</scope>
    <source>
        <strain evidence="1 2">BEG34</strain>
    </source>
</reference>
<proteinExistence type="predicted"/>
<keyword evidence="2" id="KW-1185">Reference proteome</keyword>
<protein>
    <submittedName>
        <fullName evidence="1">Uncharacterized protein</fullName>
    </submittedName>
</protein>
<name>A0A8H4B1K9_GIGMA</name>